<dbReference type="RefSeq" id="WP_091838434.1">
    <property type="nucleotide sequence ID" value="NZ_FPAA01000011.1"/>
</dbReference>
<dbReference type="AlphaFoldDB" id="A0A1I6TUU3"/>
<organism evidence="2 3">
    <name type="scientific">Marininema halotolerans</name>
    <dbReference type="NCBI Taxonomy" id="1155944"/>
    <lineage>
        <taxon>Bacteria</taxon>
        <taxon>Bacillati</taxon>
        <taxon>Bacillota</taxon>
        <taxon>Bacilli</taxon>
        <taxon>Bacillales</taxon>
        <taxon>Thermoactinomycetaceae</taxon>
        <taxon>Marininema</taxon>
    </lineage>
</organism>
<sequence length="172" mass="19687">MILRDGDLIVLFLLLMVVVFFIIRWWKKADYRPVLTTSDRPIRGEVPLMLEADGFELIAAKQRLPIAVYVGDTSYDSRLYVDFVATRAGNTYLVVLAKEKKPLRFSGAVLRDRFLAHVLAFRADGILYVEPHHGVYKMVSFDVTGVRYAPRRRLASYLIPFILGALITLLIR</sequence>
<dbReference type="OrthoDB" id="2988117at2"/>
<evidence type="ECO:0000313" key="2">
    <source>
        <dbReference type="EMBL" id="SFS93013.1"/>
    </source>
</evidence>
<keyword evidence="1" id="KW-0812">Transmembrane</keyword>
<feature type="transmembrane region" description="Helical" evidence="1">
    <location>
        <begin position="6"/>
        <end position="26"/>
    </location>
</feature>
<keyword evidence="1" id="KW-0472">Membrane</keyword>
<dbReference type="Proteomes" id="UP000198660">
    <property type="component" value="Unassembled WGS sequence"/>
</dbReference>
<evidence type="ECO:0000313" key="3">
    <source>
        <dbReference type="Proteomes" id="UP000198660"/>
    </source>
</evidence>
<keyword evidence="1" id="KW-1133">Transmembrane helix</keyword>
<dbReference type="EMBL" id="FPAA01000011">
    <property type="protein sequence ID" value="SFS93013.1"/>
    <property type="molecule type" value="Genomic_DNA"/>
</dbReference>
<name>A0A1I6TUU3_9BACL</name>
<keyword evidence="3" id="KW-1185">Reference proteome</keyword>
<proteinExistence type="predicted"/>
<evidence type="ECO:0000256" key="1">
    <source>
        <dbReference type="SAM" id="Phobius"/>
    </source>
</evidence>
<reference evidence="3" key="1">
    <citation type="submission" date="2016-10" db="EMBL/GenBank/DDBJ databases">
        <authorList>
            <person name="Varghese N."/>
            <person name="Submissions S."/>
        </authorList>
    </citation>
    <scope>NUCLEOTIDE SEQUENCE [LARGE SCALE GENOMIC DNA]</scope>
    <source>
        <strain evidence="3">DSM 45789</strain>
    </source>
</reference>
<gene>
    <name evidence="2" type="ORF">SAMN05444972_11197</name>
</gene>
<feature type="transmembrane region" description="Helical" evidence="1">
    <location>
        <begin position="154"/>
        <end position="171"/>
    </location>
</feature>
<accession>A0A1I6TUU3</accession>
<protein>
    <submittedName>
        <fullName evidence="2">Uncharacterized protein</fullName>
    </submittedName>
</protein>